<dbReference type="EMBL" id="GFAC01003733">
    <property type="protein sequence ID" value="JAT95455.1"/>
    <property type="molecule type" value="mRNA"/>
</dbReference>
<dbReference type="GO" id="GO:0030838">
    <property type="term" value="P:positive regulation of actin filament polymerization"/>
    <property type="evidence" value="ECO:0007669"/>
    <property type="project" value="TreeGrafter"/>
</dbReference>
<keyword evidence="1 2" id="KW-0728">SH3 domain</keyword>
<keyword evidence="6" id="KW-0418">Kinase</keyword>
<feature type="region of interest" description="Disordered" evidence="3">
    <location>
        <begin position="561"/>
        <end position="593"/>
    </location>
</feature>
<evidence type="ECO:0000256" key="3">
    <source>
        <dbReference type="SAM" id="MobiDB-lite"/>
    </source>
</evidence>
<feature type="compositionally biased region" description="Low complexity" evidence="3">
    <location>
        <begin position="447"/>
        <end position="476"/>
    </location>
</feature>
<dbReference type="FunFam" id="2.30.30.40:FF:000188">
    <property type="entry name" value="Insulin receptor tyrosine kinase substrate"/>
    <property type="match status" value="1"/>
</dbReference>
<dbReference type="PANTHER" id="PTHR14206:SF7">
    <property type="entry name" value="INSULIN RECEPTOR SUBSTRATE 53 KDA, ISOFORM A"/>
    <property type="match status" value="1"/>
</dbReference>
<dbReference type="InterPro" id="IPR036028">
    <property type="entry name" value="SH3-like_dom_sf"/>
</dbReference>
<reference evidence="6" key="1">
    <citation type="journal article" date="2017" name="Front. Cell. Infect. Microbiol.">
        <title>The Distinct Transcriptional Response of the Midgut of Amblyomma sculptum and Amblyomma aureolatum Ticks to Rickettsia rickettsii Correlates to Their Differences in Susceptibility to Infection.</title>
        <authorList>
            <person name="Martins L.A."/>
            <person name="Galletti M.F.B.M."/>
            <person name="Ribeiro J.M."/>
            <person name="Fujita A."/>
            <person name="Costa F.B."/>
            <person name="Labruna M.B."/>
            <person name="Daffre S."/>
            <person name="Fogaca A.C."/>
        </authorList>
    </citation>
    <scope>NUCLEOTIDE SEQUENCE</scope>
</reference>
<dbReference type="GO" id="GO:0007009">
    <property type="term" value="P:plasma membrane organization"/>
    <property type="evidence" value="ECO:0007669"/>
    <property type="project" value="InterPro"/>
</dbReference>
<sequence>MQLVDVQKEIENQQMNVLKAFYVDVIVPLESNIEKDAKVVASEQKRFMQQQKTHHESYLKVASIVKKQRKKSRAGNRGSNVDKEIKQMQSLEEEKGKLDGFCESSLKQAITQERRRFGFVLERQCSLAKHYLAYTAKGHALLQQNVEGWLDIVRTRETLPDSIGKIFSTVPELRLPVRCSSEYACSGILSDPECSYGSLSRRLPRSTDNSCVDLRSLIGGDPYGLPPRTSMARAKSDFNLASSTASLDSAEYVSPGRGGGSPLVGGGGSGVAVGVAAGDRPRVRALYAYLSSGEHQLSFHEGDVIALVGGRNKGWQYGVNLRNNRCGWFPIAYTEPHDPGDASDFDSFISGSDSSAAVPSSSSESSGGSSGLGRWRPRSTYFATDLLLPPGPAPRRPLSSFADAPSFPLRLEPGAEDGRDELHHRGLQPALLPATGSPGRGRGGEAGSSSSGVSSAASSATGISSTGGSCAAPPSTATAPATIHPVYRHLPVAGSGALRPPRRSMTSPCPFPLLPPPRLPPAGSLMHGSSDSGFGNEATAAAGTAAPAAAGAAAAAVAAATVTSPDARPATVTAQDSVREEDEEQEEQPRENVFSSVKLKKVLTDDRSAPMIT</sequence>
<protein>
    <submittedName>
        <fullName evidence="6">Putative insulin receptor tyrosine kinase substrate</fullName>
    </submittedName>
</protein>
<evidence type="ECO:0000313" key="6">
    <source>
        <dbReference type="EMBL" id="JAT95455.1"/>
    </source>
</evidence>
<dbReference type="InterPro" id="IPR027267">
    <property type="entry name" value="AH/BAR_dom_sf"/>
</dbReference>
<dbReference type="Pfam" id="PF00018">
    <property type="entry name" value="SH3_1"/>
    <property type="match status" value="1"/>
</dbReference>
<dbReference type="InterPro" id="IPR001452">
    <property type="entry name" value="SH3_domain"/>
</dbReference>
<dbReference type="GO" id="GO:0005654">
    <property type="term" value="C:nucleoplasm"/>
    <property type="evidence" value="ECO:0007669"/>
    <property type="project" value="TreeGrafter"/>
</dbReference>
<feature type="region of interest" description="Disordered" evidence="3">
    <location>
        <begin position="342"/>
        <end position="374"/>
    </location>
</feature>
<dbReference type="SUPFAM" id="SSF103657">
    <property type="entry name" value="BAR/IMD domain-like"/>
    <property type="match status" value="1"/>
</dbReference>
<dbReference type="GO" id="GO:0051017">
    <property type="term" value="P:actin filament bundle assembly"/>
    <property type="evidence" value="ECO:0007669"/>
    <property type="project" value="TreeGrafter"/>
</dbReference>
<evidence type="ECO:0000259" key="4">
    <source>
        <dbReference type="PROSITE" id="PS50002"/>
    </source>
</evidence>
<dbReference type="InterPro" id="IPR027681">
    <property type="entry name" value="IRSp53/IRTKS/Pinkbar"/>
</dbReference>
<evidence type="ECO:0000256" key="1">
    <source>
        <dbReference type="ARBA" id="ARBA00022443"/>
    </source>
</evidence>
<dbReference type="GO" id="GO:0016301">
    <property type="term" value="F:kinase activity"/>
    <property type="evidence" value="ECO:0007669"/>
    <property type="project" value="UniProtKB-KW"/>
</dbReference>
<dbReference type="Pfam" id="PF08397">
    <property type="entry name" value="IMD"/>
    <property type="match status" value="1"/>
</dbReference>
<dbReference type="PROSITE" id="PS50002">
    <property type="entry name" value="SH3"/>
    <property type="match status" value="1"/>
</dbReference>
<dbReference type="PROSITE" id="PS51338">
    <property type="entry name" value="IMD"/>
    <property type="match status" value="1"/>
</dbReference>
<accession>A0A1E1X866</accession>
<dbReference type="GO" id="GO:0005829">
    <property type="term" value="C:cytosol"/>
    <property type="evidence" value="ECO:0007669"/>
    <property type="project" value="TreeGrafter"/>
</dbReference>
<name>A0A1E1X866_9ACAR</name>
<dbReference type="InterPro" id="IPR013606">
    <property type="entry name" value="I-BAR_dom"/>
</dbReference>
<proteinExistence type="evidence at transcript level"/>
<feature type="region of interest" description="Disordered" evidence="3">
    <location>
        <begin position="494"/>
        <end position="514"/>
    </location>
</feature>
<dbReference type="Gene3D" id="1.20.1270.60">
    <property type="entry name" value="Arfaptin homology (AH) domain/BAR domain"/>
    <property type="match status" value="1"/>
</dbReference>
<dbReference type="PANTHER" id="PTHR14206">
    <property type="entry name" value="BRAIN-SPECIFIC ANGIOGENESIS INHIBITOR 1-ASSOCIATED PROTEIN 2"/>
    <property type="match status" value="1"/>
</dbReference>
<feature type="compositionally biased region" description="Low complexity" evidence="3">
    <location>
        <begin position="345"/>
        <end position="367"/>
    </location>
</feature>
<dbReference type="Gene3D" id="2.30.30.40">
    <property type="entry name" value="SH3 Domains"/>
    <property type="match status" value="1"/>
</dbReference>
<dbReference type="AlphaFoldDB" id="A0A1E1X866"/>
<dbReference type="SMART" id="SM00326">
    <property type="entry name" value="SH3"/>
    <property type="match status" value="1"/>
</dbReference>
<feature type="domain" description="IMD" evidence="5">
    <location>
        <begin position="1"/>
        <end position="173"/>
    </location>
</feature>
<keyword evidence="6" id="KW-0808">Transferase</keyword>
<evidence type="ECO:0000256" key="2">
    <source>
        <dbReference type="PROSITE-ProRule" id="PRU00192"/>
    </source>
</evidence>
<keyword evidence="6" id="KW-0675">Receptor</keyword>
<dbReference type="CDD" id="cd11779">
    <property type="entry name" value="SH3_Irsp53_BAIAP2L"/>
    <property type="match status" value="1"/>
</dbReference>
<dbReference type="GO" id="GO:0051764">
    <property type="term" value="P:actin crosslink formation"/>
    <property type="evidence" value="ECO:0007669"/>
    <property type="project" value="TreeGrafter"/>
</dbReference>
<organism evidence="6">
    <name type="scientific">Amblyomma aureolatum</name>
    <dbReference type="NCBI Taxonomy" id="187763"/>
    <lineage>
        <taxon>Eukaryota</taxon>
        <taxon>Metazoa</taxon>
        <taxon>Ecdysozoa</taxon>
        <taxon>Arthropoda</taxon>
        <taxon>Chelicerata</taxon>
        <taxon>Arachnida</taxon>
        <taxon>Acari</taxon>
        <taxon>Parasitiformes</taxon>
        <taxon>Ixodida</taxon>
        <taxon>Ixodoidea</taxon>
        <taxon>Ixodidae</taxon>
        <taxon>Amblyomminae</taxon>
        <taxon>Amblyomma</taxon>
    </lineage>
</organism>
<feature type="region of interest" description="Disordered" evidence="3">
    <location>
        <begin position="393"/>
        <end position="476"/>
    </location>
</feature>
<evidence type="ECO:0000259" key="5">
    <source>
        <dbReference type="PROSITE" id="PS51338"/>
    </source>
</evidence>
<feature type="domain" description="SH3" evidence="4">
    <location>
        <begin position="278"/>
        <end position="339"/>
    </location>
</feature>
<dbReference type="SUPFAM" id="SSF50044">
    <property type="entry name" value="SH3-domain"/>
    <property type="match status" value="1"/>
</dbReference>